<sequence>MEMVVVKMSSAGIVISFLVSHQLLAASTKLTTQELTEGNDFFSSAEESASDLVERKVDVCRQRVIPGGGKSHLVTKDHLK</sequence>
<keyword evidence="1" id="KW-0732">Signal</keyword>
<name>A0ABR1AT00_POLSC</name>
<organism evidence="2 3">
    <name type="scientific">Polyplax serrata</name>
    <name type="common">Common mouse louse</name>
    <dbReference type="NCBI Taxonomy" id="468196"/>
    <lineage>
        <taxon>Eukaryota</taxon>
        <taxon>Metazoa</taxon>
        <taxon>Ecdysozoa</taxon>
        <taxon>Arthropoda</taxon>
        <taxon>Hexapoda</taxon>
        <taxon>Insecta</taxon>
        <taxon>Pterygota</taxon>
        <taxon>Neoptera</taxon>
        <taxon>Paraneoptera</taxon>
        <taxon>Psocodea</taxon>
        <taxon>Troctomorpha</taxon>
        <taxon>Phthiraptera</taxon>
        <taxon>Anoplura</taxon>
        <taxon>Polyplacidae</taxon>
        <taxon>Polyplax</taxon>
    </lineage>
</organism>
<proteinExistence type="predicted"/>
<feature type="signal peptide" evidence="1">
    <location>
        <begin position="1"/>
        <end position="25"/>
    </location>
</feature>
<protein>
    <submittedName>
        <fullName evidence="2">Uncharacterized protein</fullName>
    </submittedName>
</protein>
<reference evidence="2 3" key="1">
    <citation type="submission" date="2023-09" db="EMBL/GenBank/DDBJ databases">
        <title>Genomes of two closely related lineages of the louse Polyplax serrata with different host specificities.</title>
        <authorList>
            <person name="Martinu J."/>
            <person name="Tarabai H."/>
            <person name="Stefka J."/>
            <person name="Hypsa V."/>
        </authorList>
    </citation>
    <scope>NUCLEOTIDE SEQUENCE [LARGE SCALE GENOMIC DNA]</scope>
    <source>
        <strain evidence="2">98ZLc_SE</strain>
    </source>
</reference>
<feature type="chain" id="PRO_5045634929" evidence="1">
    <location>
        <begin position="26"/>
        <end position="80"/>
    </location>
</feature>
<dbReference type="EMBL" id="JAWJWF010000045">
    <property type="protein sequence ID" value="KAK6627074.1"/>
    <property type="molecule type" value="Genomic_DNA"/>
</dbReference>
<evidence type="ECO:0000313" key="3">
    <source>
        <dbReference type="Proteomes" id="UP001359485"/>
    </source>
</evidence>
<evidence type="ECO:0000256" key="1">
    <source>
        <dbReference type="SAM" id="SignalP"/>
    </source>
</evidence>
<evidence type="ECO:0000313" key="2">
    <source>
        <dbReference type="EMBL" id="KAK6627074.1"/>
    </source>
</evidence>
<accession>A0ABR1AT00</accession>
<gene>
    <name evidence="2" type="ORF">RUM44_009551</name>
</gene>
<comment type="caution">
    <text evidence="2">The sequence shown here is derived from an EMBL/GenBank/DDBJ whole genome shotgun (WGS) entry which is preliminary data.</text>
</comment>
<keyword evidence="3" id="KW-1185">Reference proteome</keyword>
<dbReference type="Proteomes" id="UP001359485">
    <property type="component" value="Unassembled WGS sequence"/>
</dbReference>